<dbReference type="InterPro" id="IPR020904">
    <property type="entry name" value="Sc_DH/Rdtase_CS"/>
</dbReference>
<dbReference type="PROSITE" id="PS00061">
    <property type="entry name" value="ADH_SHORT"/>
    <property type="match status" value="1"/>
</dbReference>
<dbReference type="GO" id="GO:0016491">
    <property type="term" value="F:oxidoreductase activity"/>
    <property type="evidence" value="ECO:0007669"/>
    <property type="project" value="UniProtKB-KW"/>
</dbReference>
<accession>A0A7T4R1E3</accession>
<dbReference type="RefSeq" id="WP_198570045.1">
    <property type="nucleotide sequence ID" value="NZ_CP066167.1"/>
</dbReference>
<gene>
    <name evidence="6" type="ORF">I6N98_01370</name>
</gene>
<dbReference type="PANTHER" id="PTHR43391:SF14">
    <property type="entry name" value="DEHYDROGENASE_REDUCTASE SDR FAMILY PROTEIN 7-LIKE"/>
    <property type="match status" value="1"/>
</dbReference>
<dbReference type="AlphaFoldDB" id="A0A7T4R1E3"/>
<evidence type="ECO:0000256" key="3">
    <source>
        <dbReference type="ARBA" id="ARBA00023002"/>
    </source>
</evidence>
<evidence type="ECO:0000313" key="6">
    <source>
        <dbReference type="EMBL" id="QQD18554.1"/>
    </source>
</evidence>
<evidence type="ECO:0000259" key="5">
    <source>
        <dbReference type="SMART" id="SM00822"/>
    </source>
</evidence>
<protein>
    <submittedName>
        <fullName evidence="6">SDR family NAD(P)-dependent oxidoreductase</fullName>
    </submittedName>
</protein>
<name>A0A7T4R1E3_9GAMM</name>
<dbReference type="Gene3D" id="3.40.50.720">
    <property type="entry name" value="NAD(P)-binding Rossmann-like Domain"/>
    <property type="match status" value="1"/>
</dbReference>
<feature type="domain" description="Ketoreductase" evidence="5">
    <location>
        <begin position="7"/>
        <end position="194"/>
    </location>
</feature>
<dbReference type="InterPro" id="IPR036291">
    <property type="entry name" value="NAD(P)-bd_dom_sf"/>
</dbReference>
<dbReference type="InterPro" id="IPR057326">
    <property type="entry name" value="KR_dom"/>
</dbReference>
<organism evidence="6 7">
    <name type="scientific">Spongiibacter nanhainus</name>
    <dbReference type="NCBI Taxonomy" id="2794344"/>
    <lineage>
        <taxon>Bacteria</taxon>
        <taxon>Pseudomonadati</taxon>
        <taxon>Pseudomonadota</taxon>
        <taxon>Gammaproteobacteria</taxon>
        <taxon>Cellvibrionales</taxon>
        <taxon>Spongiibacteraceae</taxon>
        <taxon>Spongiibacter</taxon>
    </lineage>
</organism>
<dbReference type="Pfam" id="PF00106">
    <property type="entry name" value="adh_short"/>
    <property type="match status" value="1"/>
</dbReference>
<dbReference type="KEGG" id="snan:I6N98_01370"/>
<keyword evidence="3" id="KW-0560">Oxidoreductase</keyword>
<comment type="similarity">
    <text evidence="1 4">Belongs to the short-chain dehydrogenases/reductases (SDR) family.</text>
</comment>
<sequence length="278" mass="30150">MKNLAGGTAVITGAASGIGRGLANKAADEKMNLCIADMNSESLKEVEAELRAKGAEVFACKLNVSDTEAMKEFAQQCYARFGSVDLLFNNAGILRMGSSWDLSIDQWREVFEVNIIGVINGISAFVPRMIEQGTPAHVVNTGSVGSLVAAPGMAQYTTSKMAVKGITECLAQDLIMAELPISVSLLCPGMVSSNISEPWIRESLGDDASPELIAEMKAAVDETYPNCITPEECANRVFDAVKRGKFWIFTHPFSKYLRNMCDAVIEERNPEYAVVEFD</sequence>
<dbReference type="FunFam" id="3.40.50.720:FF:000084">
    <property type="entry name" value="Short-chain dehydrogenase reductase"/>
    <property type="match status" value="1"/>
</dbReference>
<dbReference type="InterPro" id="IPR002347">
    <property type="entry name" value="SDR_fam"/>
</dbReference>
<reference evidence="6 7" key="1">
    <citation type="submission" date="2020-12" db="EMBL/GenBank/DDBJ databases">
        <authorList>
            <person name="Shan Y."/>
        </authorList>
    </citation>
    <scope>NUCLEOTIDE SEQUENCE [LARGE SCALE GENOMIC DNA]</scope>
    <source>
        <strain evidence="7">csc3.9</strain>
    </source>
</reference>
<dbReference type="CDD" id="cd05233">
    <property type="entry name" value="SDR_c"/>
    <property type="match status" value="1"/>
</dbReference>
<evidence type="ECO:0000256" key="4">
    <source>
        <dbReference type="RuleBase" id="RU000363"/>
    </source>
</evidence>
<keyword evidence="7" id="KW-1185">Reference proteome</keyword>
<keyword evidence="2" id="KW-0521">NADP</keyword>
<evidence type="ECO:0000256" key="1">
    <source>
        <dbReference type="ARBA" id="ARBA00006484"/>
    </source>
</evidence>
<dbReference type="SMART" id="SM00822">
    <property type="entry name" value="PKS_KR"/>
    <property type="match status" value="1"/>
</dbReference>
<evidence type="ECO:0000313" key="7">
    <source>
        <dbReference type="Proteomes" id="UP000596063"/>
    </source>
</evidence>
<dbReference type="PANTHER" id="PTHR43391">
    <property type="entry name" value="RETINOL DEHYDROGENASE-RELATED"/>
    <property type="match status" value="1"/>
</dbReference>
<dbReference type="SUPFAM" id="SSF51735">
    <property type="entry name" value="NAD(P)-binding Rossmann-fold domains"/>
    <property type="match status" value="1"/>
</dbReference>
<dbReference type="EMBL" id="CP066167">
    <property type="protein sequence ID" value="QQD18554.1"/>
    <property type="molecule type" value="Genomic_DNA"/>
</dbReference>
<dbReference type="Proteomes" id="UP000596063">
    <property type="component" value="Chromosome"/>
</dbReference>
<proteinExistence type="inferred from homology"/>
<dbReference type="PRINTS" id="PR00081">
    <property type="entry name" value="GDHRDH"/>
</dbReference>
<dbReference type="PRINTS" id="PR00080">
    <property type="entry name" value="SDRFAMILY"/>
</dbReference>
<evidence type="ECO:0000256" key="2">
    <source>
        <dbReference type="ARBA" id="ARBA00022857"/>
    </source>
</evidence>